<keyword evidence="3" id="KW-1185">Reference proteome</keyword>
<feature type="compositionally biased region" description="Basic and acidic residues" evidence="1">
    <location>
        <begin position="55"/>
        <end position="74"/>
    </location>
</feature>
<protein>
    <submittedName>
        <fullName evidence="2">Uncharacterized protein</fullName>
    </submittedName>
</protein>
<name>A0AAD3CEE6_9STRA</name>
<comment type="caution">
    <text evidence="2">The sequence shown here is derived from an EMBL/GenBank/DDBJ whole genome shotgun (WGS) entry which is preliminary data.</text>
</comment>
<proteinExistence type="predicted"/>
<feature type="region of interest" description="Disordered" evidence="1">
    <location>
        <begin position="1"/>
        <end position="219"/>
    </location>
</feature>
<feature type="compositionally biased region" description="Polar residues" evidence="1">
    <location>
        <begin position="99"/>
        <end position="136"/>
    </location>
</feature>
<reference evidence="2 3" key="1">
    <citation type="journal article" date="2021" name="Sci. Rep.">
        <title>The genome of the diatom Chaetoceros tenuissimus carries an ancient integrated fragment of an extant virus.</title>
        <authorList>
            <person name="Hongo Y."/>
            <person name="Kimura K."/>
            <person name="Takaki Y."/>
            <person name="Yoshida Y."/>
            <person name="Baba S."/>
            <person name="Kobayashi G."/>
            <person name="Nagasaki K."/>
            <person name="Hano T."/>
            <person name="Tomaru Y."/>
        </authorList>
    </citation>
    <scope>NUCLEOTIDE SEQUENCE [LARGE SCALE GENOMIC DNA]</scope>
    <source>
        <strain evidence="2 3">NIES-3715</strain>
    </source>
</reference>
<evidence type="ECO:0000256" key="1">
    <source>
        <dbReference type="SAM" id="MobiDB-lite"/>
    </source>
</evidence>
<dbReference type="EMBL" id="BLLK01000005">
    <property type="protein sequence ID" value="GFH43555.1"/>
    <property type="molecule type" value="Genomic_DNA"/>
</dbReference>
<evidence type="ECO:0000313" key="3">
    <source>
        <dbReference type="Proteomes" id="UP001054902"/>
    </source>
</evidence>
<accession>A0AAD3CEE6</accession>
<feature type="compositionally biased region" description="Basic and acidic residues" evidence="1">
    <location>
        <begin position="87"/>
        <end position="97"/>
    </location>
</feature>
<dbReference type="AlphaFoldDB" id="A0AAD3CEE6"/>
<sequence>MSDKASFLKYINEVGGSDDESESPHESSIQDIYPLTTTAQSTESGISYDSLSTAGHEHAFETKEEEEFASHEMMNEETEQIQSGKDSNLKKSLEGNDLKINQQQEDDQVMTTIASSVTETSSNNNQKQQQMLQSPPRTRIKSILHTPPATPSPSKSSLHKNNSTPSSIKRVRMSPLIKTTPTKRAMTTPPRINKPSSNSSPESSKRPKIISPFSPRARKLRLKHSNNTPVTTSSLQWSMKPSRKVSILVNVMPHLQSHLYNEEETTLCLYPNSAPDEVIVEGDKMTFSPARSVKSSYSVTSTSSILNKATPAQEVLLVNPDIFGDIPTSITLETARMVQYFSNKSSEDWVRKFKFDEVCWPDVRQLIGIKWCEYFYKLTKKISKSQSTTSMCGMYRKEYKNKI</sequence>
<dbReference type="Proteomes" id="UP001054902">
    <property type="component" value="Unassembled WGS sequence"/>
</dbReference>
<evidence type="ECO:0000313" key="2">
    <source>
        <dbReference type="EMBL" id="GFH43555.1"/>
    </source>
</evidence>
<feature type="compositionally biased region" description="Polar residues" evidence="1">
    <location>
        <begin position="35"/>
        <end position="53"/>
    </location>
</feature>
<organism evidence="2 3">
    <name type="scientific">Chaetoceros tenuissimus</name>
    <dbReference type="NCBI Taxonomy" id="426638"/>
    <lineage>
        <taxon>Eukaryota</taxon>
        <taxon>Sar</taxon>
        <taxon>Stramenopiles</taxon>
        <taxon>Ochrophyta</taxon>
        <taxon>Bacillariophyta</taxon>
        <taxon>Coscinodiscophyceae</taxon>
        <taxon>Chaetocerotophycidae</taxon>
        <taxon>Chaetocerotales</taxon>
        <taxon>Chaetocerotaceae</taxon>
        <taxon>Chaetoceros</taxon>
    </lineage>
</organism>
<gene>
    <name evidence="2" type="ORF">CTEN210_00028</name>
</gene>